<feature type="transmembrane region" description="Helical" evidence="7">
    <location>
        <begin position="103"/>
        <end position="122"/>
    </location>
</feature>
<dbReference type="GO" id="GO:0016020">
    <property type="term" value="C:membrane"/>
    <property type="evidence" value="ECO:0007669"/>
    <property type="project" value="UniProtKB-SubCell"/>
</dbReference>
<evidence type="ECO:0000256" key="3">
    <source>
        <dbReference type="ARBA" id="ARBA00022692"/>
    </source>
</evidence>
<feature type="transmembrane region" description="Helical" evidence="7">
    <location>
        <begin position="71"/>
        <end position="91"/>
    </location>
</feature>
<dbReference type="PANTHER" id="PTHR16172">
    <property type="entry name" value="MAJOR FACILITATOR SUPERFAMILY DOMAIN-CONTAINING PROTEIN 6-LIKE"/>
    <property type="match status" value="1"/>
</dbReference>
<dbReference type="HOGENOM" id="CLU_1152313_0_0_1"/>
<reference evidence="12" key="2">
    <citation type="journal article" date="2018" name="Nat. Microbiol.">
        <title>Leveraging single-cell genomics to expand the fungal tree of life.</title>
        <authorList>
            <person name="Ahrendt S.R."/>
            <person name="Quandt C.A."/>
            <person name="Ciobanu D."/>
            <person name="Clum A."/>
            <person name="Salamov A."/>
            <person name="Andreopoulos B."/>
            <person name="Cheng J.F."/>
            <person name="Woyke T."/>
            <person name="Pelin A."/>
            <person name="Henrissat B."/>
            <person name="Reynolds N.K."/>
            <person name="Benny G.L."/>
            <person name="Smith M.E."/>
            <person name="James T.Y."/>
            <person name="Grigoriev I.V."/>
        </authorList>
    </citation>
    <scope>NUCLEOTIDE SEQUENCE [LARGE SCALE GENOMIC DNA]</scope>
    <source>
        <strain evidence="12">CSF55</strain>
    </source>
</reference>
<keyword evidence="5 7" id="KW-0472">Membrane</keyword>
<dbReference type="OrthoDB" id="515887at2759"/>
<dbReference type="EMBL" id="ML004911">
    <property type="protein sequence ID" value="RKP22076.1"/>
    <property type="molecule type" value="Genomic_DNA"/>
</dbReference>
<feature type="transmembrane region" description="Helical" evidence="7">
    <location>
        <begin position="210"/>
        <end position="232"/>
    </location>
</feature>
<dbReference type="PANTHER" id="PTHR16172:SF41">
    <property type="entry name" value="MAJOR FACILITATOR SUPERFAMILY DOMAIN-CONTAINING PROTEIN 6-LIKE"/>
    <property type="match status" value="1"/>
</dbReference>
<name>A0A075B363_ROZAC</name>
<evidence type="ECO:0000256" key="1">
    <source>
        <dbReference type="ARBA" id="ARBA00004141"/>
    </source>
</evidence>
<dbReference type="InterPro" id="IPR036259">
    <property type="entry name" value="MFS_trans_sf"/>
</dbReference>
<dbReference type="InterPro" id="IPR051717">
    <property type="entry name" value="MFS_MFSD6"/>
</dbReference>
<sequence length="241" mass="27122">MDTLKSAKINDKDDSSSENSSNASKKSPTLRLLTNGNYMFLLLVVFMNGLARAIMTHFLEPIQRTSFKAPQWATGFSTVSGVFFEIVVFFYAKPLLQKFGVRYMLLFAQVAMVLRISCYAFLPRNFELVQFAPIAYELFKGLNFGFMHAAGVQLALKLAPPELKTTAQSLFTGVFSGLSACFAGIFGYIIQNSHKDDIISPEMAIQRSDLMLQITAYMSMVAFVVFFIKYIAIDEWLKKNK</sequence>
<keyword evidence="3 7" id="KW-0812">Transmembrane</keyword>
<dbReference type="Proteomes" id="UP000281549">
    <property type="component" value="Unassembled WGS sequence"/>
</dbReference>
<dbReference type="InterPro" id="IPR024989">
    <property type="entry name" value="MFS_assoc_dom"/>
</dbReference>
<dbReference type="SUPFAM" id="SSF103473">
    <property type="entry name" value="MFS general substrate transporter"/>
    <property type="match status" value="1"/>
</dbReference>
<dbReference type="Pfam" id="PF12832">
    <property type="entry name" value="MFS_1_like"/>
    <property type="match status" value="1"/>
</dbReference>
<gene>
    <name evidence="9" type="ORF">O9G_005760</name>
    <name evidence="10" type="ORF">ROZALSC1DRAFT_26549</name>
</gene>
<accession>A0A075B363</accession>
<feature type="domain" description="Major facilitator superfamily associated" evidence="8">
    <location>
        <begin position="9"/>
        <end position="192"/>
    </location>
</feature>
<keyword evidence="4 7" id="KW-1133">Transmembrane helix</keyword>
<feature type="transmembrane region" description="Helical" evidence="7">
    <location>
        <begin position="171"/>
        <end position="190"/>
    </location>
</feature>
<reference evidence="9 11" key="1">
    <citation type="journal article" date="2013" name="Curr. Biol.">
        <title>Shared signatures of parasitism and phylogenomics unite Cryptomycota and microsporidia.</title>
        <authorList>
            <person name="James T.Y."/>
            <person name="Pelin A."/>
            <person name="Bonen L."/>
            <person name="Ahrendt S."/>
            <person name="Sain D."/>
            <person name="Corradi N."/>
            <person name="Stajich J.E."/>
        </authorList>
    </citation>
    <scope>NUCLEOTIDE SEQUENCE [LARGE SCALE GENOMIC DNA]</scope>
    <source>
        <strain evidence="9">CSF55</strain>
        <strain evidence="9">CSF55</strain>
    </source>
</reference>
<evidence type="ECO:0000256" key="5">
    <source>
        <dbReference type="ARBA" id="ARBA00023136"/>
    </source>
</evidence>
<evidence type="ECO:0000256" key="2">
    <source>
        <dbReference type="ARBA" id="ARBA00005241"/>
    </source>
</evidence>
<evidence type="ECO:0000256" key="6">
    <source>
        <dbReference type="SAM" id="MobiDB-lite"/>
    </source>
</evidence>
<dbReference type="Proteomes" id="UP000030755">
    <property type="component" value="Unassembled WGS sequence"/>
</dbReference>
<evidence type="ECO:0000259" key="8">
    <source>
        <dbReference type="Pfam" id="PF12832"/>
    </source>
</evidence>
<keyword evidence="11" id="KW-1185">Reference proteome</keyword>
<evidence type="ECO:0000313" key="9">
    <source>
        <dbReference type="EMBL" id="EPZ37028.1"/>
    </source>
</evidence>
<dbReference type="EMBL" id="KE560370">
    <property type="protein sequence ID" value="EPZ37028.1"/>
    <property type="molecule type" value="Genomic_DNA"/>
</dbReference>
<evidence type="ECO:0000256" key="4">
    <source>
        <dbReference type="ARBA" id="ARBA00022989"/>
    </source>
</evidence>
<dbReference type="AlphaFoldDB" id="A0A075B363"/>
<reference evidence="10" key="3">
    <citation type="submission" date="2018-08" db="EMBL/GenBank/DDBJ databases">
        <title>Leveraging single-cell genomics to expand the Fungal Tree of Life.</title>
        <authorList>
            <consortium name="DOE Joint Genome Institute"/>
            <person name="Ahrendt S.R."/>
            <person name="Quandt C.A."/>
            <person name="Ciobanu D."/>
            <person name="Clum A."/>
            <person name="Salamov A."/>
            <person name="Andreopoulos B."/>
            <person name="Cheng J.-F."/>
            <person name="Woyke T."/>
            <person name="Pelin A."/>
            <person name="Henrissat B."/>
            <person name="Reynolds N."/>
            <person name="Benny G.L."/>
            <person name="Smith M.E."/>
            <person name="James T.Y."/>
            <person name="Grigoriev I.V."/>
        </authorList>
    </citation>
    <scope>NUCLEOTIDE SEQUENCE</scope>
    <source>
        <strain evidence="10">CSF55</strain>
    </source>
</reference>
<comment type="subcellular location">
    <subcellularLocation>
        <location evidence="1">Membrane</location>
        <topology evidence="1">Multi-pass membrane protein</topology>
    </subcellularLocation>
</comment>
<feature type="transmembrane region" description="Helical" evidence="7">
    <location>
        <begin position="38"/>
        <end position="59"/>
    </location>
</feature>
<feature type="compositionally biased region" description="Low complexity" evidence="6">
    <location>
        <begin position="17"/>
        <end position="27"/>
    </location>
</feature>
<proteinExistence type="inferred from homology"/>
<evidence type="ECO:0000313" key="12">
    <source>
        <dbReference type="Proteomes" id="UP000281549"/>
    </source>
</evidence>
<dbReference type="Gene3D" id="1.20.1250.20">
    <property type="entry name" value="MFS general substrate transporter like domains"/>
    <property type="match status" value="1"/>
</dbReference>
<feature type="transmembrane region" description="Helical" evidence="7">
    <location>
        <begin position="142"/>
        <end position="159"/>
    </location>
</feature>
<evidence type="ECO:0000313" key="10">
    <source>
        <dbReference type="EMBL" id="RKP22076.1"/>
    </source>
</evidence>
<feature type="region of interest" description="Disordered" evidence="6">
    <location>
        <begin position="1"/>
        <end position="27"/>
    </location>
</feature>
<evidence type="ECO:0000256" key="7">
    <source>
        <dbReference type="SAM" id="Phobius"/>
    </source>
</evidence>
<protein>
    <recommendedName>
        <fullName evidence="8">Major facilitator superfamily associated domain-containing protein</fullName>
    </recommendedName>
</protein>
<evidence type="ECO:0000313" key="11">
    <source>
        <dbReference type="Proteomes" id="UP000030755"/>
    </source>
</evidence>
<comment type="similarity">
    <text evidence="2">Belongs to the major facilitator superfamily. MFSD6 family.</text>
</comment>
<organism evidence="9 11">
    <name type="scientific">Rozella allomycis (strain CSF55)</name>
    <dbReference type="NCBI Taxonomy" id="988480"/>
    <lineage>
        <taxon>Eukaryota</taxon>
        <taxon>Fungi</taxon>
        <taxon>Fungi incertae sedis</taxon>
        <taxon>Cryptomycota</taxon>
        <taxon>Cryptomycota incertae sedis</taxon>
        <taxon>Rozella</taxon>
    </lineage>
</organism>